<keyword evidence="2" id="KW-1185">Reference proteome</keyword>
<evidence type="ECO:0000313" key="2">
    <source>
        <dbReference type="Proteomes" id="UP000826195"/>
    </source>
</evidence>
<gene>
    <name evidence="1" type="ORF">KQX54_020989</name>
</gene>
<organism evidence="1 2">
    <name type="scientific">Cotesia glomerata</name>
    <name type="common">Lepidopteran parasitic wasp</name>
    <name type="synonym">Apanteles glomeratus</name>
    <dbReference type="NCBI Taxonomy" id="32391"/>
    <lineage>
        <taxon>Eukaryota</taxon>
        <taxon>Metazoa</taxon>
        <taxon>Ecdysozoa</taxon>
        <taxon>Arthropoda</taxon>
        <taxon>Hexapoda</taxon>
        <taxon>Insecta</taxon>
        <taxon>Pterygota</taxon>
        <taxon>Neoptera</taxon>
        <taxon>Endopterygota</taxon>
        <taxon>Hymenoptera</taxon>
        <taxon>Apocrita</taxon>
        <taxon>Ichneumonoidea</taxon>
        <taxon>Braconidae</taxon>
        <taxon>Microgastrinae</taxon>
        <taxon>Cotesia</taxon>
    </lineage>
</organism>
<dbReference type="AlphaFoldDB" id="A0AAV7J988"/>
<protein>
    <submittedName>
        <fullName evidence="1">Uncharacterized protein</fullName>
    </submittedName>
</protein>
<dbReference type="Proteomes" id="UP000826195">
    <property type="component" value="Unassembled WGS sequence"/>
</dbReference>
<accession>A0AAV7J988</accession>
<proteinExistence type="predicted"/>
<dbReference type="EMBL" id="JAHXZJ010000001">
    <property type="protein sequence ID" value="KAH0568463.1"/>
    <property type="molecule type" value="Genomic_DNA"/>
</dbReference>
<sequence length="88" mass="10101">MDVYVEPRVWGMRKARNFLLIGPRDPPILFQVSAANQVLLREGFSRDKGEEGPGSRRTLLRRKRNTWDVGRGLLGNVRPTNKGHFEGR</sequence>
<evidence type="ECO:0000313" key="1">
    <source>
        <dbReference type="EMBL" id="KAH0568463.1"/>
    </source>
</evidence>
<reference evidence="1 2" key="1">
    <citation type="journal article" date="2021" name="J. Hered.">
        <title>A chromosome-level genome assembly of the parasitoid wasp, Cotesia glomerata (Hymenoptera: Braconidae).</title>
        <authorList>
            <person name="Pinto B.J."/>
            <person name="Weis J.J."/>
            <person name="Gamble T."/>
            <person name="Ode P.J."/>
            <person name="Paul R."/>
            <person name="Zaspel J.M."/>
        </authorList>
    </citation>
    <scope>NUCLEOTIDE SEQUENCE [LARGE SCALE GENOMIC DNA]</scope>
    <source>
        <strain evidence="1">CgM1</strain>
    </source>
</reference>
<name>A0AAV7J988_COTGL</name>
<comment type="caution">
    <text evidence="1">The sequence shown here is derived from an EMBL/GenBank/DDBJ whole genome shotgun (WGS) entry which is preliminary data.</text>
</comment>